<feature type="non-terminal residue" evidence="1">
    <location>
        <position position="1"/>
    </location>
</feature>
<protein>
    <submittedName>
        <fullName evidence="1">Uncharacterized protein</fullName>
    </submittedName>
</protein>
<dbReference type="EMBL" id="OW152823">
    <property type="protein sequence ID" value="CAH2039795.1"/>
    <property type="molecule type" value="Genomic_DNA"/>
</dbReference>
<organism evidence="1 2">
    <name type="scientific">Iphiclides podalirius</name>
    <name type="common">scarce swallowtail</name>
    <dbReference type="NCBI Taxonomy" id="110791"/>
    <lineage>
        <taxon>Eukaryota</taxon>
        <taxon>Metazoa</taxon>
        <taxon>Ecdysozoa</taxon>
        <taxon>Arthropoda</taxon>
        <taxon>Hexapoda</taxon>
        <taxon>Insecta</taxon>
        <taxon>Pterygota</taxon>
        <taxon>Neoptera</taxon>
        <taxon>Endopterygota</taxon>
        <taxon>Lepidoptera</taxon>
        <taxon>Glossata</taxon>
        <taxon>Ditrysia</taxon>
        <taxon>Papilionoidea</taxon>
        <taxon>Papilionidae</taxon>
        <taxon>Papilioninae</taxon>
        <taxon>Iphiclides</taxon>
    </lineage>
</organism>
<name>A0ABN8HQI0_9NEOP</name>
<keyword evidence="2" id="KW-1185">Reference proteome</keyword>
<reference evidence="1" key="1">
    <citation type="submission" date="2022-03" db="EMBL/GenBank/DDBJ databases">
        <authorList>
            <person name="Martin H S."/>
        </authorList>
    </citation>
    <scope>NUCLEOTIDE SEQUENCE</scope>
</reference>
<evidence type="ECO:0000313" key="1">
    <source>
        <dbReference type="EMBL" id="CAH2039795.1"/>
    </source>
</evidence>
<gene>
    <name evidence="1" type="ORF">IPOD504_LOCUS1993</name>
</gene>
<dbReference type="Proteomes" id="UP000837857">
    <property type="component" value="Chromosome 11"/>
</dbReference>
<accession>A0ABN8HQI0</accession>
<evidence type="ECO:0000313" key="2">
    <source>
        <dbReference type="Proteomes" id="UP000837857"/>
    </source>
</evidence>
<sequence>MELGFFRVDLFVRNVGWNLAGCGLSSASRGADRPRNAALLSSTRDLDMPVYRYMFSDTVLGWRCASVDRALPDRVTETAGCEAWRTNQREQMSATGHEPNAVATSAICMPASKKGRVPSAT</sequence>
<proteinExistence type="predicted"/>